<protein>
    <submittedName>
        <fullName evidence="3">Uncharacterized protein</fullName>
    </submittedName>
</protein>
<organism evidence="3 4">
    <name type="scientific">Leuconostoc suionicum</name>
    <dbReference type="NCBI Taxonomy" id="1511761"/>
    <lineage>
        <taxon>Bacteria</taxon>
        <taxon>Bacillati</taxon>
        <taxon>Bacillota</taxon>
        <taxon>Bacilli</taxon>
        <taxon>Lactobacillales</taxon>
        <taxon>Lactobacillaceae</taxon>
        <taxon>Leuconostoc</taxon>
    </lineage>
</organism>
<gene>
    <name evidence="2" type="ORF">LES8486_02094</name>
    <name evidence="3" type="ORF">LES9216_02094</name>
</gene>
<name>A0A2N9KGF7_9LACO</name>
<dbReference type="EMBL" id="OKQU01000007">
    <property type="protein sequence ID" value="SPE09896.1"/>
    <property type="molecule type" value="Genomic_DNA"/>
</dbReference>
<keyword evidence="1" id="KW-0472">Membrane</keyword>
<accession>A0A2N9KGF7</accession>
<sequence>MNDAAVWVPVPAMFYWGWLVPLIFGTIFGWRYHRDKVRLGNGIWFSLFFYSFLTMLAITILGSNIHWLIIISGTLFVLLILLFVLIQPDKVDIEIIHKKLLTVIGSAERPFGYWTALVHKRFRF</sequence>
<evidence type="ECO:0000313" key="3">
    <source>
        <dbReference type="EMBL" id="SPE09896.1"/>
    </source>
</evidence>
<proteinExistence type="predicted"/>
<dbReference type="EMBL" id="OKQR01000008">
    <property type="protein sequence ID" value="SPD95145.1"/>
    <property type="molecule type" value="Genomic_DNA"/>
</dbReference>
<keyword evidence="1" id="KW-0812">Transmembrane</keyword>
<keyword evidence="5" id="KW-1185">Reference proteome</keyword>
<dbReference type="Proteomes" id="UP000237923">
    <property type="component" value="Unassembled WGS sequence"/>
</dbReference>
<evidence type="ECO:0000313" key="5">
    <source>
        <dbReference type="Proteomes" id="UP000239237"/>
    </source>
</evidence>
<reference evidence="3 4" key="1">
    <citation type="submission" date="2018-02" db="EMBL/GenBank/DDBJ databases">
        <authorList>
            <person name="Cohen D.B."/>
            <person name="Kent A.D."/>
        </authorList>
    </citation>
    <scope>NUCLEOTIDE SEQUENCE [LARGE SCALE GENOMIC DNA]</scope>
    <source>
        <strain evidence="3 4">CECT 9216</strain>
    </source>
</reference>
<evidence type="ECO:0000256" key="1">
    <source>
        <dbReference type="SAM" id="Phobius"/>
    </source>
</evidence>
<feature type="transmembrane region" description="Helical" evidence="1">
    <location>
        <begin position="67"/>
        <end position="86"/>
    </location>
</feature>
<dbReference type="AlphaFoldDB" id="A0A2N9KGF7"/>
<dbReference type="Proteomes" id="UP000239237">
    <property type="component" value="Unassembled WGS sequence"/>
</dbReference>
<evidence type="ECO:0000313" key="2">
    <source>
        <dbReference type="EMBL" id="SPD95145.1"/>
    </source>
</evidence>
<evidence type="ECO:0000313" key="4">
    <source>
        <dbReference type="Proteomes" id="UP000237923"/>
    </source>
</evidence>
<keyword evidence="1" id="KW-1133">Transmembrane helix</keyword>
<reference evidence="2 5" key="2">
    <citation type="submission" date="2018-02" db="EMBL/GenBank/DDBJ databases">
        <authorList>
            <person name="Rodrigo-Torres L."/>
            <person name="Arahal R. D."/>
            <person name="Lucena T."/>
        </authorList>
    </citation>
    <scope>NUCLEOTIDE SEQUENCE [LARGE SCALE GENOMIC DNA]</scope>
    <source>
        <strain evidence="2 5">CECT 8486</strain>
    </source>
</reference>
<feature type="transmembrane region" description="Helical" evidence="1">
    <location>
        <begin position="12"/>
        <end position="30"/>
    </location>
</feature>
<feature type="transmembrane region" description="Helical" evidence="1">
    <location>
        <begin position="42"/>
        <end position="61"/>
    </location>
</feature>